<gene>
    <name evidence="1" type="ORF">679</name>
</gene>
<protein>
    <submittedName>
        <fullName evidence="1">Uncharacterized</fullName>
    </submittedName>
</protein>
<reference evidence="1 2" key="1">
    <citation type="submission" date="2015-03" db="EMBL/GenBank/DDBJ databases">
        <authorList>
            <person name="Murphy D."/>
        </authorList>
    </citation>
    <scope>NUCLEOTIDE SEQUENCE [LARGE SCALE GENOMIC DNA]</scope>
    <source>
        <strain evidence="1 2">OL-4</strain>
    </source>
</reference>
<name>A0A0E4C7X4_9FIRM</name>
<organism evidence="1 2">
    <name type="scientific">Syntrophomonas zehnderi OL-4</name>
    <dbReference type="NCBI Taxonomy" id="690567"/>
    <lineage>
        <taxon>Bacteria</taxon>
        <taxon>Bacillati</taxon>
        <taxon>Bacillota</taxon>
        <taxon>Clostridia</taxon>
        <taxon>Eubacteriales</taxon>
        <taxon>Syntrophomonadaceae</taxon>
        <taxon>Syntrophomonas</taxon>
    </lineage>
</organism>
<dbReference type="OrthoDB" id="1775746at2"/>
<keyword evidence="2" id="KW-1185">Reference proteome</keyword>
<sequence>MAVLAPFMQKFSYYLPTSNNQAKNVANIRYITRAEAVDYGEIEPEDSEKVGIAKNEFEQEQVIHAKYMHERPRSSGLFGMDDSDLDVEKVKDTLSKHSGVVWRVIVSLREDEAIRINHLDRSDWQESLRGSFTEIQEKLGMSESNFRWVAAYHPEPGHPHCHVLFWEETPLRSQGKLSPGELKDIKRAFVKNIYSKERERLLIQKTFYRDALREGARDVLGIRNSIAREKVYIGAEIGGRPTLNPRLDGEQEKYLIERLESLSRILPGQGRVALKYMPDNIKTVARELADWVLSQPGFEQEKELYLQAHLEITRMYISDRPVKTNQAMIRTYEDLRDRIAQDILKAAVSIQRIEKESQYRDQVSKNQIINSFWKGAWISIQREKSKSEYQARILKAQLEREEKLKEGRQR</sequence>
<evidence type="ECO:0000313" key="1">
    <source>
        <dbReference type="EMBL" id="CFX16461.1"/>
    </source>
</evidence>
<dbReference type="InterPro" id="IPR041073">
    <property type="entry name" value="MobL"/>
</dbReference>
<accession>A0A0E4C7X4</accession>
<proteinExistence type="predicted"/>
<dbReference type="RefSeq" id="WP_052729572.1">
    <property type="nucleotide sequence ID" value="NZ_CGIH01000009.1"/>
</dbReference>
<dbReference type="AlphaFoldDB" id="A0A0E4C7X4"/>
<dbReference type="Pfam" id="PF18555">
    <property type="entry name" value="MobL"/>
    <property type="match status" value="1"/>
</dbReference>
<dbReference type="InterPro" id="IPR048102">
    <property type="entry name" value="MobP3"/>
</dbReference>
<dbReference type="NCBIfam" id="NF041499">
    <property type="entry name" value="MobP3"/>
    <property type="match status" value="1"/>
</dbReference>
<dbReference type="EMBL" id="CGIH01000009">
    <property type="protein sequence ID" value="CFX16461.1"/>
    <property type="molecule type" value="Genomic_DNA"/>
</dbReference>
<dbReference type="STRING" id="690567.679"/>
<evidence type="ECO:0000313" key="2">
    <source>
        <dbReference type="Proteomes" id="UP000045545"/>
    </source>
</evidence>
<dbReference type="Proteomes" id="UP000045545">
    <property type="component" value="Unassembled WGS sequence"/>
</dbReference>